<dbReference type="Proteomes" id="UP000178240">
    <property type="component" value="Unassembled WGS sequence"/>
</dbReference>
<evidence type="ECO:0000313" key="2">
    <source>
        <dbReference type="Proteomes" id="UP000178240"/>
    </source>
</evidence>
<comment type="caution">
    <text evidence="1">The sequence shown here is derived from an EMBL/GenBank/DDBJ whole genome shotgun (WGS) entry which is preliminary data.</text>
</comment>
<dbReference type="EMBL" id="MHIE01000003">
    <property type="protein sequence ID" value="OGY46534.1"/>
    <property type="molecule type" value="Genomic_DNA"/>
</dbReference>
<evidence type="ECO:0000313" key="1">
    <source>
        <dbReference type="EMBL" id="OGY46534.1"/>
    </source>
</evidence>
<reference evidence="1 2" key="1">
    <citation type="journal article" date="2016" name="Nat. Commun.">
        <title>Thousands of microbial genomes shed light on interconnected biogeochemical processes in an aquifer system.</title>
        <authorList>
            <person name="Anantharaman K."/>
            <person name="Brown C.T."/>
            <person name="Hug L.A."/>
            <person name="Sharon I."/>
            <person name="Castelle C.J."/>
            <person name="Probst A.J."/>
            <person name="Thomas B.C."/>
            <person name="Singh A."/>
            <person name="Wilkins M.J."/>
            <person name="Karaoz U."/>
            <person name="Brodie E.L."/>
            <person name="Williams K.H."/>
            <person name="Hubbard S.S."/>
            <person name="Banfield J.F."/>
        </authorList>
    </citation>
    <scope>NUCLEOTIDE SEQUENCE [LARGE SCALE GENOMIC DNA]</scope>
</reference>
<name>A0A1G1Y2X1_9BACT</name>
<dbReference type="AlphaFoldDB" id="A0A1G1Y2X1"/>
<evidence type="ECO:0008006" key="3">
    <source>
        <dbReference type="Google" id="ProtNLM"/>
    </source>
</evidence>
<dbReference type="STRING" id="1797535.A2744_03760"/>
<gene>
    <name evidence="1" type="ORF">A2744_03760</name>
</gene>
<sequence length="98" mass="11579">MSKIKPNWQPTKAEYWKNLPAPARPWPSEVKWFEKYALAQKAKGFKDVLILGSTVEFRSMLHKNKMNVSIVDFSRDFYRILSKQPMTHVGQEKFYEAN</sequence>
<accession>A0A1G1Y2X1</accession>
<proteinExistence type="predicted"/>
<organism evidence="1 2">
    <name type="scientific">Candidatus Buchananbacteria bacterium RIFCSPHIGHO2_01_FULL_44_11</name>
    <dbReference type="NCBI Taxonomy" id="1797535"/>
    <lineage>
        <taxon>Bacteria</taxon>
        <taxon>Candidatus Buchananiibacteriota</taxon>
    </lineage>
</organism>
<protein>
    <recommendedName>
        <fullName evidence="3">Methyltransferase type 11 domain-containing protein</fullName>
    </recommendedName>
</protein>